<dbReference type="Gene3D" id="3.30.9.10">
    <property type="entry name" value="D-Amino Acid Oxidase, subunit A, domain 2"/>
    <property type="match status" value="1"/>
</dbReference>
<evidence type="ECO:0000256" key="3">
    <source>
        <dbReference type="ARBA" id="ARBA00022827"/>
    </source>
</evidence>
<evidence type="ECO:0000259" key="6">
    <source>
        <dbReference type="Pfam" id="PF01266"/>
    </source>
</evidence>
<sequence>MERVECVVVGAGVVGLAVARRLARAGREVIVLEAADAIGTGTSSRNSEVIHAGIYYPTGSLRARLCVPGRDALYDYCATHGVEHRRIGKLIVATEEGQLPKLAAIRAQAAANGVADLTEIDAATAMRWEPNLRTVGALLSPSTGIIDSHGLMLALLGDAEDAGAMLALQSPLLRSHRSAGGFELEVGGAEPMRLACSTLVNAAGLGAWAVARGLEGLDAAHVPPRVLAKGNYYALAAGRSPFSRLVYPVPVEGGLGVHLTLDLAGQARFGPDVEWLGDVANTLEDPIDYAVDPVRADSFYGAVRAYWPGLPDHALVPAYSGVRPKLSGPGQPQADFLIQGPGSHGVEGLVNLFGIESPGLTSCLAIADAVAAEFGEVPEIIGGGWGSKGS</sequence>
<evidence type="ECO:0000256" key="5">
    <source>
        <dbReference type="ARBA" id="ARBA00037941"/>
    </source>
</evidence>
<keyword evidence="2" id="KW-0285">Flavoprotein</keyword>
<name>A0A2U9S472_9PROT</name>
<keyword evidence="4" id="KW-0560">Oxidoreductase</keyword>
<dbReference type="RefSeq" id="WP_111067011.1">
    <property type="nucleotide sequence ID" value="NZ_CP029829.1"/>
</dbReference>
<evidence type="ECO:0000256" key="1">
    <source>
        <dbReference type="ARBA" id="ARBA00001974"/>
    </source>
</evidence>
<dbReference type="Gene3D" id="3.50.50.60">
    <property type="entry name" value="FAD/NAD(P)-binding domain"/>
    <property type="match status" value="1"/>
</dbReference>
<dbReference type="PRINTS" id="PR00411">
    <property type="entry name" value="PNDRDTASEI"/>
</dbReference>
<dbReference type="AlphaFoldDB" id="A0A2U9S472"/>
<feature type="domain" description="FAD dependent oxidoreductase" evidence="6">
    <location>
        <begin position="6"/>
        <end position="372"/>
    </location>
</feature>
<reference evidence="7 8" key="1">
    <citation type="journal article" date="2019" name="Int. J. Syst. Evol. Microbiol.">
        <title>Azospirillum ramasamyi sp. nov., a novel diazotrophic bacterium isolated from fermented bovine products.</title>
        <authorList>
            <person name="Anandham R."/>
            <person name="Heo J."/>
            <person name="Krishnamoorthy R."/>
            <person name="SenthilKumar M."/>
            <person name="Gopal N.O."/>
            <person name="Kim S.J."/>
            <person name="Kwon S.W."/>
        </authorList>
    </citation>
    <scope>NUCLEOTIDE SEQUENCE [LARGE SCALE GENOMIC DNA]</scope>
    <source>
        <strain evidence="7 8">M2T2B2</strain>
    </source>
</reference>
<dbReference type="EMBL" id="CP029829">
    <property type="protein sequence ID" value="AWU94395.1"/>
    <property type="molecule type" value="Genomic_DNA"/>
</dbReference>
<evidence type="ECO:0000313" key="8">
    <source>
        <dbReference type="Proteomes" id="UP000249605"/>
    </source>
</evidence>
<protein>
    <submittedName>
        <fullName evidence="7">FAD-dependent oxidoreductase</fullName>
    </submittedName>
</protein>
<comment type="cofactor">
    <cofactor evidence="1">
        <name>FAD</name>
        <dbReference type="ChEBI" id="CHEBI:57692"/>
    </cofactor>
</comment>
<organism evidence="7 8">
    <name type="scientific">Azospirillum ramasamyi</name>
    <dbReference type="NCBI Taxonomy" id="682998"/>
    <lineage>
        <taxon>Bacteria</taxon>
        <taxon>Pseudomonadati</taxon>
        <taxon>Pseudomonadota</taxon>
        <taxon>Alphaproteobacteria</taxon>
        <taxon>Rhodospirillales</taxon>
        <taxon>Azospirillaceae</taxon>
        <taxon>Azospirillum</taxon>
    </lineage>
</organism>
<dbReference type="SUPFAM" id="SSF51905">
    <property type="entry name" value="FAD/NAD(P)-binding domain"/>
    <property type="match status" value="1"/>
</dbReference>
<dbReference type="KEGG" id="azm:DM194_09040"/>
<evidence type="ECO:0000256" key="2">
    <source>
        <dbReference type="ARBA" id="ARBA00022630"/>
    </source>
</evidence>
<dbReference type="PANTHER" id="PTHR43104">
    <property type="entry name" value="L-2-HYDROXYGLUTARATE DEHYDROGENASE, MITOCHONDRIAL"/>
    <property type="match status" value="1"/>
</dbReference>
<proteinExistence type="inferred from homology"/>
<evidence type="ECO:0000256" key="4">
    <source>
        <dbReference type="ARBA" id="ARBA00023002"/>
    </source>
</evidence>
<keyword evidence="3" id="KW-0274">FAD</keyword>
<dbReference type="PANTHER" id="PTHR43104:SF4">
    <property type="entry name" value="L-2-HYDROXYGLUTARATE DEHYDROGENASE, MITOCHONDRIAL"/>
    <property type="match status" value="1"/>
</dbReference>
<dbReference type="Pfam" id="PF01266">
    <property type="entry name" value="DAO"/>
    <property type="match status" value="1"/>
</dbReference>
<comment type="similarity">
    <text evidence="5">Belongs to the L2HGDH family.</text>
</comment>
<keyword evidence="8" id="KW-1185">Reference proteome</keyword>
<gene>
    <name evidence="7" type="ORF">DM194_09040</name>
</gene>
<dbReference type="GO" id="GO:0047545">
    <property type="term" value="F:(S)-2-hydroxyglutarate dehydrogenase activity"/>
    <property type="evidence" value="ECO:0007669"/>
    <property type="project" value="TreeGrafter"/>
</dbReference>
<accession>A0A2U9S472</accession>
<dbReference type="InterPro" id="IPR036188">
    <property type="entry name" value="FAD/NAD-bd_sf"/>
</dbReference>
<dbReference type="Proteomes" id="UP000249605">
    <property type="component" value="Chromosome"/>
</dbReference>
<evidence type="ECO:0000313" key="7">
    <source>
        <dbReference type="EMBL" id="AWU94395.1"/>
    </source>
</evidence>
<dbReference type="OrthoDB" id="9801699at2"/>
<dbReference type="InterPro" id="IPR006076">
    <property type="entry name" value="FAD-dep_OxRdtase"/>
</dbReference>